<name>A0ABN1IY41_9CLOT</name>
<keyword evidence="7" id="KW-1185">Reference proteome</keyword>
<comment type="caution">
    <text evidence="6">The sequence shown here is derived from an EMBL/GenBank/DDBJ whole genome shotgun (WGS) entry which is preliminary data.</text>
</comment>
<dbReference type="InterPro" id="IPR027417">
    <property type="entry name" value="P-loop_NTPase"/>
</dbReference>
<dbReference type="InterPro" id="IPR003593">
    <property type="entry name" value="AAA+_ATPase"/>
</dbReference>
<dbReference type="InterPro" id="IPR003439">
    <property type="entry name" value="ABC_transporter-like_ATP-bd"/>
</dbReference>
<dbReference type="RefSeq" id="WP_343768635.1">
    <property type="nucleotide sequence ID" value="NZ_BAAACF010000001.1"/>
</dbReference>
<comment type="similarity">
    <text evidence="1">Belongs to the ABC transporter superfamily.</text>
</comment>
<dbReference type="Proteomes" id="UP001500339">
    <property type="component" value="Unassembled WGS sequence"/>
</dbReference>
<evidence type="ECO:0000313" key="6">
    <source>
        <dbReference type="EMBL" id="GAA0723459.1"/>
    </source>
</evidence>
<dbReference type="PANTHER" id="PTHR42711">
    <property type="entry name" value="ABC TRANSPORTER ATP-BINDING PROTEIN"/>
    <property type="match status" value="1"/>
</dbReference>
<dbReference type="SMART" id="SM00382">
    <property type="entry name" value="AAA"/>
    <property type="match status" value="1"/>
</dbReference>
<gene>
    <name evidence="6" type="ORF">GCM10008905_16100</name>
</gene>
<accession>A0ABN1IY41</accession>
<dbReference type="Gene3D" id="3.40.50.300">
    <property type="entry name" value="P-loop containing nucleotide triphosphate hydrolases"/>
    <property type="match status" value="1"/>
</dbReference>
<organism evidence="6 7">
    <name type="scientific">Clostridium malenominatum</name>
    <dbReference type="NCBI Taxonomy" id="1539"/>
    <lineage>
        <taxon>Bacteria</taxon>
        <taxon>Bacillati</taxon>
        <taxon>Bacillota</taxon>
        <taxon>Clostridia</taxon>
        <taxon>Eubacteriales</taxon>
        <taxon>Clostridiaceae</taxon>
        <taxon>Clostridium</taxon>
    </lineage>
</organism>
<dbReference type="InterPro" id="IPR050763">
    <property type="entry name" value="ABC_transporter_ATP-binding"/>
</dbReference>
<dbReference type="GO" id="GO:0005524">
    <property type="term" value="F:ATP binding"/>
    <property type="evidence" value="ECO:0007669"/>
    <property type="project" value="UniProtKB-KW"/>
</dbReference>
<reference evidence="6 7" key="1">
    <citation type="journal article" date="2019" name="Int. J. Syst. Evol. Microbiol.">
        <title>The Global Catalogue of Microorganisms (GCM) 10K type strain sequencing project: providing services to taxonomists for standard genome sequencing and annotation.</title>
        <authorList>
            <consortium name="The Broad Institute Genomics Platform"/>
            <consortium name="The Broad Institute Genome Sequencing Center for Infectious Disease"/>
            <person name="Wu L."/>
            <person name="Ma J."/>
        </authorList>
    </citation>
    <scope>NUCLEOTIDE SEQUENCE [LARGE SCALE GENOMIC DNA]</scope>
    <source>
        <strain evidence="6 7">JCM 1405</strain>
    </source>
</reference>
<evidence type="ECO:0000313" key="7">
    <source>
        <dbReference type="Proteomes" id="UP001500339"/>
    </source>
</evidence>
<keyword evidence="4 6" id="KW-0067">ATP-binding</keyword>
<sequence length="302" mass="33484">MKGIVVENLTKSYDGIVNVLKNISFEVEQGVIVGFLGPNGSGKTTTIRILNGILKPTSGNAEILGKDIINNGGEIRKICGVMTETAACYENLTGEENLMFFGSLHDISGKILKERVQNLLKKLELFEHKDKKVREYSTGMKKRISLAIALVHNPKVLFLDEPTSGLDPETAQNVTGLIKNMARDSGTTIFMCTHQLRYAEDICSKYGFIGKGTMLGFGSFEELAKAKKINNHLVIRGFNISSELGFSKGLNDTYKKEIVSEEEIPEILYKAVNSGGRIYEVKKSMCSLEDLYFSYTRGDKIE</sequence>
<feature type="domain" description="ABC transporter" evidence="5">
    <location>
        <begin position="4"/>
        <end position="236"/>
    </location>
</feature>
<proteinExistence type="inferred from homology"/>
<keyword evidence="2" id="KW-0813">Transport</keyword>
<evidence type="ECO:0000256" key="2">
    <source>
        <dbReference type="ARBA" id="ARBA00022448"/>
    </source>
</evidence>
<dbReference type="Pfam" id="PF00005">
    <property type="entry name" value="ABC_tran"/>
    <property type="match status" value="1"/>
</dbReference>
<dbReference type="PROSITE" id="PS50893">
    <property type="entry name" value="ABC_TRANSPORTER_2"/>
    <property type="match status" value="1"/>
</dbReference>
<protein>
    <submittedName>
        <fullName evidence="6">ABC transporter ATP-binding protein</fullName>
    </submittedName>
</protein>
<dbReference type="SUPFAM" id="SSF52540">
    <property type="entry name" value="P-loop containing nucleoside triphosphate hydrolases"/>
    <property type="match status" value="1"/>
</dbReference>
<evidence type="ECO:0000256" key="4">
    <source>
        <dbReference type="ARBA" id="ARBA00022840"/>
    </source>
</evidence>
<dbReference type="EMBL" id="BAAACF010000001">
    <property type="protein sequence ID" value="GAA0723459.1"/>
    <property type="molecule type" value="Genomic_DNA"/>
</dbReference>
<evidence type="ECO:0000259" key="5">
    <source>
        <dbReference type="PROSITE" id="PS50893"/>
    </source>
</evidence>
<keyword evidence="3" id="KW-0547">Nucleotide-binding</keyword>
<dbReference type="PANTHER" id="PTHR42711:SF5">
    <property type="entry name" value="ABC TRANSPORTER ATP-BINDING PROTEIN NATA"/>
    <property type="match status" value="1"/>
</dbReference>
<evidence type="ECO:0000256" key="3">
    <source>
        <dbReference type="ARBA" id="ARBA00022741"/>
    </source>
</evidence>
<evidence type="ECO:0000256" key="1">
    <source>
        <dbReference type="ARBA" id="ARBA00005417"/>
    </source>
</evidence>